<name>A0A0E9QQG2_ANGAN</name>
<organism evidence="1">
    <name type="scientific">Anguilla anguilla</name>
    <name type="common">European freshwater eel</name>
    <name type="synonym">Muraena anguilla</name>
    <dbReference type="NCBI Taxonomy" id="7936"/>
    <lineage>
        <taxon>Eukaryota</taxon>
        <taxon>Metazoa</taxon>
        <taxon>Chordata</taxon>
        <taxon>Craniata</taxon>
        <taxon>Vertebrata</taxon>
        <taxon>Euteleostomi</taxon>
        <taxon>Actinopterygii</taxon>
        <taxon>Neopterygii</taxon>
        <taxon>Teleostei</taxon>
        <taxon>Anguilliformes</taxon>
        <taxon>Anguillidae</taxon>
        <taxon>Anguilla</taxon>
    </lineage>
</organism>
<reference evidence="1" key="2">
    <citation type="journal article" date="2015" name="Fish Shellfish Immunol.">
        <title>Early steps in the European eel (Anguilla anguilla)-Vibrio vulnificus interaction in the gills: Role of the RtxA13 toxin.</title>
        <authorList>
            <person name="Callol A."/>
            <person name="Pajuelo D."/>
            <person name="Ebbesson L."/>
            <person name="Teles M."/>
            <person name="MacKenzie S."/>
            <person name="Amaro C."/>
        </authorList>
    </citation>
    <scope>NUCLEOTIDE SEQUENCE</scope>
</reference>
<protein>
    <submittedName>
        <fullName evidence="1">Uncharacterized protein</fullName>
    </submittedName>
</protein>
<accession>A0A0E9QQG2</accession>
<proteinExistence type="predicted"/>
<dbReference type="EMBL" id="GBXM01090097">
    <property type="protein sequence ID" value="JAH18480.1"/>
    <property type="molecule type" value="Transcribed_RNA"/>
</dbReference>
<reference evidence="1" key="1">
    <citation type="submission" date="2014-11" db="EMBL/GenBank/DDBJ databases">
        <authorList>
            <person name="Amaro Gonzalez C."/>
        </authorList>
    </citation>
    <scope>NUCLEOTIDE SEQUENCE</scope>
</reference>
<evidence type="ECO:0000313" key="1">
    <source>
        <dbReference type="EMBL" id="JAH18480.1"/>
    </source>
</evidence>
<dbReference type="AlphaFoldDB" id="A0A0E9QQG2"/>
<sequence length="17" mass="2131">MLYLFFLFEHTLKGRSK</sequence>